<dbReference type="Proteomes" id="UP000831796">
    <property type="component" value="Chromosome"/>
</dbReference>
<reference evidence="1" key="1">
    <citation type="submission" date="2022-04" db="EMBL/GenBank/DDBJ databases">
        <title>Hymenobacter sp. isolated from the air.</title>
        <authorList>
            <person name="Won M."/>
            <person name="Lee C.-M."/>
            <person name="Woen H.-Y."/>
            <person name="Kwon S.-W."/>
        </authorList>
    </citation>
    <scope>NUCLEOTIDE SEQUENCE</scope>
    <source>
        <strain evidence="1">5116S-3</strain>
    </source>
</reference>
<accession>A0A8T9Q4V5</accession>
<dbReference type="EMBL" id="CP095046">
    <property type="protein sequence ID" value="UOQ72547.1"/>
    <property type="molecule type" value="Genomic_DNA"/>
</dbReference>
<evidence type="ECO:0000313" key="2">
    <source>
        <dbReference type="Proteomes" id="UP000831796"/>
    </source>
</evidence>
<dbReference type="RefSeq" id="WP_244675907.1">
    <property type="nucleotide sequence ID" value="NZ_CP095046.1"/>
</dbReference>
<gene>
    <name evidence="1" type="ORF">MUN79_00645</name>
</gene>
<keyword evidence="2" id="KW-1185">Reference proteome</keyword>
<sequence length="76" mass="8395">MARRGWQQKKAALALDQKLATGYVLSGTVGQRIFYEKAVLRAGTLTTFIWEYPAAQKQAMDAVIRHTISTLQPGGD</sequence>
<organism evidence="1 2">
    <name type="scientific">Hymenobacter cellulosilyticus</name>
    <dbReference type="NCBI Taxonomy" id="2932248"/>
    <lineage>
        <taxon>Bacteria</taxon>
        <taxon>Pseudomonadati</taxon>
        <taxon>Bacteroidota</taxon>
        <taxon>Cytophagia</taxon>
        <taxon>Cytophagales</taxon>
        <taxon>Hymenobacteraceae</taxon>
        <taxon>Hymenobacter</taxon>
    </lineage>
</organism>
<name>A0A8T9Q4V5_9BACT</name>
<proteinExistence type="predicted"/>
<evidence type="ECO:0000313" key="1">
    <source>
        <dbReference type="EMBL" id="UOQ72547.1"/>
    </source>
</evidence>
<protein>
    <submittedName>
        <fullName evidence="1">Uncharacterized protein</fullName>
    </submittedName>
</protein>
<dbReference type="KEGG" id="hcu:MUN79_00645"/>
<dbReference type="AlphaFoldDB" id="A0A8T9Q4V5"/>